<name>A0A2I0J1A9_PUNGR</name>
<evidence type="ECO:0008006" key="3">
    <source>
        <dbReference type="Google" id="ProtNLM"/>
    </source>
</evidence>
<dbReference type="STRING" id="22663.A0A2I0J1A9"/>
<dbReference type="PANTHER" id="PTHR11439:SF484">
    <property type="entry name" value="REVERSE TRANSCRIPTASE TY1_COPIA-TYPE DOMAIN-CONTAINING PROTEIN"/>
    <property type="match status" value="1"/>
</dbReference>
<keyword evidence="2" id="KW-1185">Reference proteome</keyword>
<dbReference type="InterPro" id="IPR043502">
    <property type="entry name" value="DNA/RNA_pol_sf"/>
</dbReference>
<organism evidence="1 2">
    <name type="scientific">Punica granatum</name>
    <name type="common">Pomegranate</name>
    <dbReference type="NCBI Taxonomy" id="22663"/>
    <lineage>
        <taxon>Eukaryota</taxon>
        <taxon>Viridiplantae</taxon>
        <taxon>Streptophyta</taxon>
        <taxon>Embryophyta</taxon>
        <taxon>Tracheophyta</taxon>
        <taxon>Spermatophyta</taxon>
        <taxon>Magnoliopsida</taxon>
        <taxon>eudicotyledons</taxon>
        <taxon>Gunneridae</taxon>
        <taxon>Pentapetalae</taxon>
        <taxon>rosids</taxon>
        <taxon>malvids</taxon>
        <taxon>Myrtales</taxon>
        <taxon>Lythraceae</taxon>
        <taxon>Punica</taxon>
    </lineage>
</organism>
<proteinExistence type="predicted"/>
<dbReference type="Proteomes" id="UP000233551">
    <property type="component" value="Unassembled WGS sequence"/>
</dbReference>
<protein>
    <recommendedName>
        <fullName evidence="3">Reverse transcriptase Ty1/copia-type domain-containing protein</fullName>
    </recommendedName>
</protein>
<evidence type="ECO:0000313" key="2">
    <source>
        <dbReference type="Proteomes" id="UP000233551"/>
    </source>
</evidence>
<dbReference type="SUPFAM" id="SSF56672">
    <property type="entry name" value="DNA/RNA polymerases"/>
    <property type="match status" value="1"/>
</dbReference>
<sequence>MEKPPRLAPGEGEPFLDVGRYRRLVGKLNYLTVTRPYISFAMTVVSQFLDSPTETYWNAVIRIMKYLKGAPGRGLLYQDRGHNEVVGYADADWAGSKSNRKSTIGYYVFFWRKCNFLEE</sequence>
<dbReference type="PANTHER" id="PTHR11439">
    <property type="entry name" value="GAG-POL-RELATED RETROTRANSPOSON"/>
    <property type="match status" value="1"/>
</dbReference>
<dbReference type="EMBL" id="PGOL01002160">
    <property type="protein sequence ID" value="PKI50017.1"/>
    <property type="molecule type" value="Genomic_DNA"/>
</dbReference>
<comment type="caution">
    <text evidence="1">The sequence shown here is derived from an EMBL/GenBank/DDBJ whole genome shotgun (WGS) entry which is preliminary data.</text>
</comment>
<accession>A0A2I0J1A9</accession>
<evidence type="ECO:0000313" key="1">
    <source>
        <dbReference type="EMBL" id="PKI50017.1"/>
    </source>
</evidence>
<gene>
    <name evidence="1" type="ORF">CRG98_029604</name>
</gene>
<dbReference type="AlphaFoldDB" id="A0A2I0J1A9"/>
<reference evidence="1 2" key="1">
    <citation type="submission" date="2017-11" db="EMBL/GenBank/DDBJ databases">
        <title>De-novo sequencing of pomegranate (Punica granatum L.) genome.</title>
        <authorList>
            <person name="Akparov Z."/>
            <person name="Amiraslanov A."/>
            <person name="Hajiyeva S."/>
            <person name="Abbasov M."/>
            <person name="Kaur K."/>
            <person name="Hamwieh A."/>
            <person name="Solovyev V."/>
            <person name="Salamov A."/>
            <person name="Braich B."/>
            <person name="Kosarev P."/>
            <person name="Mahmoud A."/>
            <person name="Hajiyev E."/>
            <person name="Babayeva S."/>
            <person name="Izzatullayeva V."/>
            <person name="Mammadov A."/>
            <person name="Mammadov A."/>
            <person name="Sharifova S."/>
            <person name="Ojaghi J."/>
            <person name="Eynullazada K."/>
            <person name="Bayramov B."/>
            <person name="Abdulazimova A."/>
            <person name="Shahmuradov I."/>
        </authorList>
    </citation>
    <scope>NUCLEOTIDE SEQUENCE [LARGE SCALE GENOMIC DNA]</scope>
    <source>
        <strain evidence="2">cv. AG2017</strain>
        <tissue evidence="1">Leaf</tissue>
    </source>
</reference>